<dbReference type="WBParaSite" id="jg3902">
    <property type="protein sequence ID" value="jg3902"/>
    <property type="gene ID" value="jg3902"/>
</dbReference>
<organism evidence="2 3">
    <name type="scientific">Ditylenchus dipsaci</name>
    <dbReference type="NCBI Taxonomy" id="166011"/>
    <lineage>
        <taxon>Eukaryota</taxon>
        <taxon>Metazoa</taxon>
        <taxon>Ecdysozoa</taxon>
        <taxon>Nematoda</taxon>
        <taxon>Chromadorea</taxon>
        <taxon>Rhabditida</taxon>
        <taxon>Tylenchina</taxon>
        <taxon>Tylenchomorpha</taxon>
        <taxon>Sphaerularioidea</taxon>
        <taxon>Anguinidae</taxon>
        <taxon>Anguininae</taxon>
        <taxon>Ditylenchus</taxon>
    </lineage>
</organism>
<protein>
    <submittedName>
        <fullName evidence="3">Uncharacterized protein</fullName>
    </submittedName>
</protein>
<dbReference type="AlphaFoldDB" id="A0A915E8A2"/>
<dbReference type="Proteomes" id="UP000887574">
    <property type="component" value="Unplaced"/>
</dbReference>
<dbReference type="Gene3D" id="2.40.50.140">
    <property type="entry name" value="Nucleic acid-binding proteins"/>
    <property type="match status" value="1"/>
</dbReference>
<evidence type="ECO:0000256" key="1">
    <source>
        <dbReference type="SAM" id="Coils"/>
    </source>
</evidence>
<reference evidence="3" key="1">
    <citation type="submission" date="2022-11" db="UniProtKB">
        <authorList>
            <consortium name="WormBaseParasite"/>
        </authorList>
    </citation>
    <scope>IDENTIFICATION</scope>
</reference>
<proteinExistence type="predicted"/>
<sequence length="102" mass="11788">MAAETAVAKEMTIEQESNAQSENDFVKYKKLERQLEHVDVMEDYLKMEMRSLEKELLHAQEEVKRIQSVPLVIGQFLKPLITTMLLLDLLQGLTTLCECSLF</sequence>
<dbReference type="InterPro" id="IPR012340">
    <property type="entry name" value="NA-bd_OB-fold"/>
</dbReference>
<evidence type="ECO:0000313" key="2">
    <source>
        <dbReference type="Proteomes" id="UP000887574"/>
    </source>
</evidence>
<keyword evidence="1" id="KW-0175">Coiled coil</keyword>
<name>A0A915E8A2_9BILA</name>
<feature type="coiled-coil region" evidence="1">
    <location>
        <begin position="42"/>
        <end position="69"/>
    </location>
</feature>
<accession>A0A915E8A2</accession>
<keyword evidence="2" id="KW-1185">Reference proteome</keyword>
<evidence type="ECO:0000313" key="3">
    <source>
        <dbReference type="WBParaSite" id="jg3902"/>
    </source>
</evidence>